<dbReference type="Pfam" id="PF13396">
    <property type="entry name" value="PLDc_N"/>
    <property type="match status" value="1"/>
</dbReference>
<name>A0A177SRY3_PSEPU</name>
<evidence type="ECO:0000256" key="4">
    <source>
        <dbReference type="ARBA" id="ARBA00022989"/>
    </source>
</evidence>
<evidence type="ECO:0000256" key="2">
    <source>
        <dbReference type="ARBA" id="ARBA00022475"/>
    </source>
</evidence>
<evidence type="ECO:0000256" key="5">
    <source>
        <dbReference type="ARBA" id="ARBA00023136"/>
    </source>
</evidence>
<keyword evidence="2" id="KW-1003">Cell membrane</keyword>
<evidence type="ECO:0000313" key="9">
    <source>
        <dbReference type="Proteomes" id="UP000077752"/>
    </source>
</evidence>
<evidence type="ECO:0000313" key="8">
    <source>
        <dbReference type="EMBL" id="OAI93728.1"/>
    </source>
</evidence>
<accession>A0A177SRY3</accession>
<keyword evidence="5 6" id="KW-0472">Membrane</keyword>
<dbReference type="GO" id="GO:0005886">
    <property type="term" value="C:plasma membrane"/>
    <property type="evidence" value="ECO:0007669"/>
    <property type="project" value="UniProtKB-SubCell"/>
</dbReference>
<keyword evidence="3 6" id="KW-0812">Transmembrane</keyword>
<protein>
    <recommendedName>
        <fullName evidence="7">Cardiolipin synthase N-terminal domain-containing protein</fullName>
    </recommendedName>
</protein>
<sequence length="70" mass="7687">MEHGHLWITLAVLLAVLEVWAIKRIIGSPARAENKMMWIVFVVFVPVIGLIAWGLSGPKSRPGVPLSKEG</sequence>
<dbReference type="RefSeq" id="WP_009394859.1">
    <property type="nucleotide sequence ID" value="NZ_LUCV01000009.1"/>
</dbReference>
<organism evidence="8 9">
    <name type="scientific">Pseudomonas putida</name>
    <name type="common">Arthrobacter siderocapsulatus</name>
    <dbReference type="NCBI Taxonomy" id="303"/>
    <lineage>
        <taxon>Bacteria</taxon>
        <taxon>Pseudomonadati</taxon>
        <taxon>Pseudomonadota</taxon>
        <taxon>Gammaproteobacteria</taxon>
        <taxon>Pseudomonadales</taxon>
        <taxon>Pseudomonadaceae</taxon>
        <taxon>Pseudomonas</taxon>
    </lineage>
</organism>
<feature type="domain" description="Cardiolipin synthase N-terminal" evidence="7">
    <location>
        <begin position="19"/>
        <end position="57"/>
    </location>
</feature>
<feature type="transmembrane region" description="Helical" evidence="6">
    <location>
        <begin position="37"/>
        <end position="55"/>
    </location>
</feature>
<keyword evidence="4 6" id="KW-1133">Transmembrane helix</keyword>
<dbReference type="Proteomes" id="UP000077752">
    <property type="component" value="Unassembled WGS sequence"/>
</dbReference>
<proteinExistence type="predicted"/>
<evidence type="ECO:0000256" key="3">
    <source>
        <dbReference type="ARBA" id="ARBA00022692"/>
    </source>
</evidence>
<evidence type="ECO:0000256" key="6">
    <source>
        <dbReference type="SAM" id="Phobius"/>
    </source>
</evidence>
<gene>
    <name evidence="8" type="ORF">AYO28_11520</name>
</gene>
<reference evidence="8 9" key="1">
    <citation type="submission" date="2016-03" db="EMBL/GenBank/DDBJ databases">
        <title>Draft Genome Assembly of Pseudomonas putida strain CBF10-2.</title>
        <authorList>
            <person name="Iyer R.S."/>
            <person name="Damania A."/>
        </authorList>
    </citation>
    <scope>NUCLEOTIDE SEQUENCE [LARGE SCALE GENOMIC DNA]</scope>
    <source>
        <strain evidence="8 9">CBF10-2</strain>
    </source>
</reference>
<evidence type="ECO:0000259" key="7">
    <source>
        <dbReference type="Pfam" id="PF13396"/>
    </source>
</evidence>
<dbReference type="EMBL" id="LUCV01000009">
    <property type="protein sequence ID" value="OAI93728.1"/>
    <property type="molecule type" value="Genomic_DNA"/>
</dbReference>
<dbReference type="AlphaFoldDB" id="A0A177SRY3"/>
<evidence type="ECO:0000256" key="1">
    <source>
        <dbReference type="ARBA" id="ARBA00004651"/>
    </source>
</evidence>
<comment type="subcellular location">
    <subcellularLocation>
        <location evidence="1">Cell membrane</location>
        <topology evidence="1">Multi-pass membrane protein</topology>
    </subcellularLocation>
</comment>
<dbReference type="InterPro" id="IPR027379">
    <property type="entry name" value="CLS_N"/>
</dbReference>
<comment type="caution">
    <text evidence="8">The sequence shown here is derived from an EMBL/GenBank/DDBJ whole genome shotgun (WGS) entry which is preliminary data.</text>
</comment>